<dbReference type="Proteomes" id="UP000314294">
    <property type="component" value="Unassembled WGS sequence"/>
</dbReference>
<evidence type="ECO:0000313" key="1">
    <source>
        <dbReference type="EMBL" id="TNN55111.1"/>
    </source>
</evidence>
<name>A0A4Z2GPA5_9TELE</name>
<accession>A0A4Z2GPA5</accession>
<keyword evidence="2" id="KW-1185">Reference proteome</keyword>
<evidence type="ECO:0000313" key="2">
    <source>
        <dbReference type="Proteomes" id="UP000314294"/>
    </source>
</evidence>
<organism evidence="1 2">
    <name type="scientific">Liparis tanakae</name>
    <name type="common">Tanaka's snailfish</name>
    <dbReference type="NCBI Taxonomy" id="230148"/>
    <lineage>
        <taxon>Eukaryota</taxon>
        <taxon>Metazoa</taxon>
        <taxon>Chordata</taxon>
        <taxon>Craniata</taxon>
        <taxon>Vertebrata</taxon>
        <taxon>Euteleostomi</taxon>
        <taxon>Actinopterygii</taxon>
        <taxon>Neopterygii</taxon>
        <taxon>Teleostei</taxon>
        <taxon>Neoteleostei</taxon>
        <taxon>Acanthomorphata</taxon>
        <taxon>Eupercaria</taxon>
        <taxon>Perciformes</taxon>
        <taxon>Cottioidei</taxon>
        <taxon>Cottales</taxon>
        <taxon>Liparidae</taxon>
        <taxon>Liparis</taxon>
    </lineage>
</organism>
<proteinExistence type="predicted"/>
<gene>
    <name evidence="1" type="ORF">EYF80_034695</name>
</gene>
<dbReference type="EMBL" id="SRLO01000465">
    <property type="protein sequence ID" value="TNN55111.1"/>
    <property type="molecule type" value="Genomic_DNA"/>
</dbReference>
<protein>
    <submittedName>
        <fullName evidence="1">Uncharacterized protein</fullName>
    </submittedName>
</protein>
<dbReference type="AlphaFoldDB" id="A0A4Z2GPA5"/>
<comment type="caution">
    <text evidence="1">The sequence shown here is derived from an EMBL/GenBank/DDBJ whole genome shotgun (WGS) entry which is preliminary data.</text>
</comment>
<sequence>MCERVARCPGSPAHKTSCRMQGLHLHLHPHLHLHLEPLLDGVGGPRGPPLGRGGPHIIASLLFPISILLPITKPPRIV</sequence>
<reference evidence="1 2" key="1">
    <citation type="submission" date="2019-03" db="EMBL/GenBank/DDBJ databases">
        <title>First draft genome of Liparis tanakae, snailfish: a comprehensive survey of snailfish specific genes.</title>
        <authorList>
            <person name="Kim W."/>
            <person name="Song I."/>
            <person name="Jeong J.-H."/>
            <person name="Kim D."/>
            <person name="Kim S."/>
            <person name="Ryu S."/>
            <person name="Song J.Y."/>
            <person name="Lee S.K."/>
        </authorList>
    </citation>
    <scope>NUCLEOTIDE SEQUENCE [LARGE SCALE GENOMIC DNA]</scope>
    <source>
        <tissue evidence="1">Muscle</tissue>
    </source>
</reference>